<accession>A0A346Y1A9</accession>
<proteinExistence type="predicted"/>
<dbReference type="AlphaFoldDB" id="A0A346Y1A9"/>
<name>A0A346Y1A9_9ACTN</name>
<dbReference type="EMBL" id="CP031165">
    <property type="protein sequence ID" value="AXV08256.1"/>
    <property type="molecule type" value="Genomic_DNA"/>
</dbReference>
<evidence type="ECO:0000256" key="1">
    <source>
        <dbReference type="SAM" id="MobiDB-lite"/>
    </source>
</evidence>
<evidence type="ECO:0000313" key="3">
    <source>
        <dbReference type="Proteomes" id="UP000264006"/>
    </source>
</evidence>
<evidence type="ECO:0000313" key="2">
    <source>
        <dbReference type="EMBL" id="AXV08256.1"/>
    </source>
</evidence>
<protein>
    <submittedName>
        <fullName evidence="2">Uncharacterized protein</fullName>
    </submittedName>
</protein>
<gene>
    <name evidence="2" type="ORF">DVS28_a3583</name>
</gene>
<reference evidence="2 3" key="1">
    <citation type="submission" date="2018-09" db="EMBL/GenBank/DDBJ databases">
        <title>Complete genome sequence of Euzebya sp. DY32-46 isolated from seawater of Pacific Ocean.</title>
        <authorList>
            <person name="Xu L."/>
            <person name="Wu Y.-H."/>
            <person name="Xu X.-W."/>
        </authorList>
    </citation>
    <scope>NUCLEOTIDE SEQUENCE [LARGE SCALE GENOMIC DNA]</scope>
    <source>
        <strain evidence="2 3">DY32-46</strain>
    </source>
</reference>
<keyword evidence="3" id="KW-1185">Reference proteome</keyword>
<organism evidence="2 3">
    <name type="scientific">Euzebya pacifica</name>
    <dbReference type="NCBI Taxonomy" id="1608957"/>
    <lineage>
        <taxon>Bacteria</taxon>
        <taxon>Bacillati</taxon>
        <taxon>Actinomycetota</taxon>
        <taxon>Nitriliruptoria</taxon>
        <taxon>Euzebyales</taxon>
    </lineage>
</organism>
<dbReference type="Proteomes" id="UP000264006">
    <property type="component" value="Chromosome"/>
</dbReference>
<sequence>MALSGGRAGVAIVAAAYVPPSTVGVPRPMDRRVSRSRDAPQDRAA</sequence>
<feature type="region of interest" description="Disordered" evidence="1">
    <location>
        <begin position="21"/>
        <end position="45"/>
    </location>
</feature>
<dbReference type="KEGG" id="euz:DVS28_a3583"/>
<feature type="compositionally biased region" description="Basic and acidic residues" evidence="1">
    <location>
        <begin position="28"/>
        <end position="45"/>
    </location>
</feature>